<keyword evidence="2" id="KW-1185">Reference proteome</keyword>
<comment type="caution">
    <text evidence="1">The sequence shown here is derived from an EMBL/GenBank/DDBJ whole genome shotgun (WGS) entry which is preliminary data.</text>
</comment>
<gene>
    <name evidence="1" type="ORF">FA95DRAFT_1556468</name>
</gene>
<organism evidence="1 2">
    <name type="scientific">Auriscalpium vulgare</name>
    <dbReference type="NCBI Taxonomy" id="40419"/>
    <lineage>
        <taxon>Eukaryota</taxon>
        <taxon>Fungi</taxon>
        <taxon>Dikarya</taxon>
        <taxon>Basidiomycota</taxon>
        <taxon>Agaricomycotina</taxon>
        <taxon>Agaricomycetes</taxon>
        <taxon>Russulales</taxon>
        <taxon>Auriscalpiaceae</taxon>
        <taxon>Auriscalpium</taxon>
    </lineage>
</organism>
<dbReference type="EMBL" id="MU275869">
    <property type="protein sequence ID" value="KAI0049769.1"/>
    <property type="molecule type" value="Genomic_DNA"/>
</dbReference>
<reference evidence="1" key="2">
    <citation type="journal article" date="2022" name="New Phytol.">
        <title>Evolutionary transition to the ectomycorrhizal habit in the genomes of a hyperdiverse lineage of mushroom-forming fungi.</title>
        <authorList>
            <person name="Looney B."/>
            <person name="Miyauchi S."/>
            <person name="Morin E."/>
            <person name="Drula E."/>
            <person name="Courty P.E."/>
            <person name="Kohler A."/>
            <person name="Kuo A."/>
            <person name="LaButti K."/>
            <person name="Pangilinan J."/>
            <person name="Lipzen A."/>
            <person name="Riley R."/>
            <person name="Andreopoulos W."/>
            <person name="He G."/>
            <person name="Johnson J."/>
            <person name="Nolan M."/>
            <person name="Tritt A."/>
            <person name="Barry K.W."/>
            <person name="Grigoriev I.V."/>
            <person name="Nagy L.G."/>
            <person name="Hibbett D."/>
            <person name="Henrissat B."/>
            <person name="Matheny P.B."/>
            <person name="Labbe J."/>
            <person name="Martin F.M."/>
        </authorList>
    </citation>
    <scope>NUCLEOTIDE SEQUENCE</scope>
    <source>
        <strain evidence="1">FP105234-sp</strain>
    </source>
</reference>
<name>A0ACB8S0F3_9AGAM</name>
<sequence length="577" mass="62571">MGDPRGGRFHWPWTRPGENEQRQAEEASLVHKDSRKPTKPAVPALHGWRIVLLSWFNILLVFLPASWILDSLLQNSHRLTFASCTLAMMPLVRLHDLSTRELAVRIGGSRTGLLNASLSNIVEVVIATTALRKCQLRIVQSSLVGSMLSKLLLVLGMCFFGGGLRFSEQGFDPTATGVHSSLLSISVAAVLMPAAYHFSMSGGSGAASAEQKEDILKMSHGVAVVLLVTYSAYLVFQLWSHQHLYKDSKTVPSTPHAIKHMPNMKRISSRLDLGTFREKSSRSSSCQSSPSRLTRSVSNLPNLIYHGSASSSPYSSASDISLPLTTHGSGSSTVAYVYAKDRPTEAPASGGTVKLVMDRRDTDFDGFVARVAQFDENTAAGDSPTQRLQIPEVTQEPLKGGVPAGTPEPRLSWQLNLALLVVVTVLVAVNAEWLVESMDGLSEDISKEWIALILLPLVECIAECVTAINVSVHDQLTLSISVAVGSTIQVALFVIPFMVILGWIMGKPLALLFDPFESVVLYISVNTMGYVVADGKSNWLEGAILICLYLIIAVSFWFYPGSTFSSTLAVCVKDPTA</sequence>
<evidence type="ECO:0000313" key="1">
    <source>
        <dbReference type="EMBL" id="KAI0049769.1"/>
    </source>
</evidence>
<proteinExistence type="predicted"/>
<dbReference type="Proteomes" id="UP000814033">
    <property type="component" value="Unassembled WGS sequence"/>
</dbReference>
<protein>
    <submittedName>
        <fullName evidence="1">Uncharacterized protein</fullName>
    </submittedName>
</protein>
<reference evidence="1" key="1">
    <citation type="submission" date="2021-02" db="EMBL/GenBank/DDBJ databases">
        <authorList>
            <consortium name="DOE Joint Genome Institute"/>
            <person name="Ahrendt S."/>
            <person name="Looney B.P."/>
            <person name="Miyauchi S."/>
            <person name="Morin E."/>
            <person name="Drula E."/>
            <person name="Courty P.E."/>
            <person name="Chicoki N."/>
            <person name="Fauchery L."/>
            <person name="Kohler A."/>
            <person name="Kuo A."/>
            <person name="Labutti K."/>
            <person name="Pangilinan J."/>
            <person name="Lipzen A."/>
            <person name="Riley R."/>
            <person name="Andreopoulos W."/>
            <person name="He G."/>
            <person name="Johnson J."/>
            <person name="Barry K.W."/>
            <person name="Grigoriev I.V."/>
            <person name="Nagy L."/>
            <person name="Hibbett D."/>
            <person name="Henrissat B."/>
            <person name="Matheny P.B."/>
            <person name="Labbe J."/>
            <person name="Martin F."/>
        </authorList>
    </citation>
    <scope>NUCLEOTIDE SEQUENCE</scope>
    <source>
        <strain evidence="1">FP105234-sp</strain>
    </source>
</reference>
<accession>A0ACB8S0F3</accession>
<evidence type="ECO:0000313" key="2">
    <source>
        <dbReference type="Proteomes" id="UP000814033"/>
    </source>
</evidence>